<dbReference type="AlphaFoldDB" id="A0A9N9QJY1"/>
<evidence type="ECO:0000256" key="1">
    <source>
        <dbReference type="ARBA" id="ARBA00008839"/>
    </source>
</evidence>
<reference evidence="3" key="1">
    <citation type="submission" date="2022-01" db="EMBL/GenBank/DDBJ databases">
        <authorList>
            <person name="King R."/>
        </authorList>
    </citation>
    <scope>NUCLEOTIDE SEQUENCE</scope>
</reference>
<accession>A0A9N9QJY1</accession>
<gene>
    <name evidence="3" type="ORF">CEUTPL_LOCUS1423</name>
</gene>
<dbReference type="GO" id="GO:0023052">
    <property type="term" value="P:signaling"/>
    <property type="evidence" value="ECO:0007669"/>
    <property type="project" value="InterPro"/>
</dbReference>
<keyword evidence="4" id="KW-1185">Reference proteome</keyword>
<dbReference type="Pfam" id="PF03359">
    <property type="entry name" value="GKAP"/>
    <property type="match status" value="1"/>
</dbReference>
<dbReference type="Proteomes" id="UP001152799">
    <property type="component" value="Chromosome 1"/>
</dbReference>
<proteinExistence type="inferred from homology"/>
<evidence type="ECO:0000256" key="2">
    <source>
        <dbReference type="SAM" id="MobiDB-lite"/>
    </source>
</evidence>
<dbReference type="GO" id="GO:0099572">
    <property type="term" value="C:postsynaptic specialization"/>
    <property type="evidence" value="ECO:0007669"/>
    <property type="project" value="TreeGrafter"/>
</dbReference>
<dbReference type="InterPro" id="IPR005026">
    <property type="entry name" value="SAPAP"/>
</dbReference>
<dbReference type="PANTHER" id="PTHR12353:SF31">
    <property type="entry name" value="LD44824P"/>
    <property type="match status" value="1"/>
</dbReference>
<dbReference type="OrthoDB" id="10036956at2759"/>
<feature type="region of interest" description="Disordered" evidence="2">
    <location>
        <begin position="118"/>
        <end position="151"/>
    </location>
</feature>
<feature type="compositionally biased region" description="Basic and acidic residues" evidence="2">
    <location>
        <begin position="135"/>
        <end position="151"/>
    </location>
</feature>
<evidence type="ECO:0000313" key="3">
    <source>
        <dbReference type="EMBL" id="CAG9760702.1"/>
    </source>
</evidence>
<dbReference type="EMBL" id="OU892277">
    <property type="protein sequence ID" value="CAG9760702.1"/>
    <property type="molecule type" value="Genomic_DNA"/>
</dbReference>
<name>A0A9N9QJY1_9CUCU</name>
<sequence length="151" mass="17100">MAAKGAGEKDGEYFLKLAKAECDRLMTMANTADNDLKNLNLSEENKGKLRVASGKAKLLTTKKMEQFKQLCIKNIDKNHGDYQPVTNNDLEAYWDIFMIQVNDLDELFGEIEQLRANNWKKETGKGMQQPGPSKPRRDPPGKDPKGRTSWP</sequence>
<dbReference type="GO" id="GO:0098978">
    <property type="term" value="C:glutamatergic synapse"/>
    <property type="evidence" value="ECO:0007669"/>
    <property type="project" value="TreeGrafter"/>
</dbReference>
<protein>
    <submittedName>
        <fullName evidence="3">Uncharacterized protein</fullName>
    </submittedName>
</protein>
<comment type="similarity">
    <text evidence="1">Belongs to the SAPAP family.</text>
</comment>
<dbReference type="GO" id="GO:0060090">
    <property type="term" value="F:molecular adaptor activity"/>
    <property type="evidence" value="ECO:0007669"/>
    <property type="project" value="TreeGrafter"/>
</dbReference>
<organism evidence="3 4">
    <name type="scientific">Ceutorhynchus assimilis</name>
    <name type="common">cabbage seed weevil</name>
    <dbReference type="NCBI Taxonomy" id="467358"/>
    <lineage>
        <taxon>Eukaryota</taxon>
        <taxon>Metazoa</taxon>
        <taxon>Ecdysozoa</taxon>
        <taxon>Arthropoda</taxon>
        <taxon>Hexapoda</taxon>
        <taxon>Insecta</taxon>
        <taxon>Pterygota</taxon>
        <taxon>Neoptera</taxon>
        <taxon>Endopterygota</taxon>
        <taxon>Coleoptera</taxon>
        <taxon>Polyphaga</taxon>
        <taxon>Cucujiformia</taxon>
        <taxon>Curculionidae</taxon>
        <taxon>Ceutorhynchinae</taxon>
        <taxon>Ceutorhynchus</taxon>
    </lineage>
</organism>
<evidence type="ECO:0000313" key="4">
    <source>
        <dbReference type="Proteomes" id="UP001152799"/>
    </source>
</evidence>
<dbReference type="PANTHER" id="PTHR12353">
    <property type="entry name" value="DISKS LARGE-ASSOCIATED PROTEIN DAP SAP90/PSD-95-ASSOCIATED PROTEIN"/>
    <property type="match status" value="1"/>
</dbReference>